<dbReference type="AlphaFoldDB" id="A0A1D2N6P8"/>
<evidence type="ECO:0000256" key="2">
    <source>
        <dbReference type="ARBA" id="ARBA00022490"/>
    </source>
</evidence>
<dbReference type="PANTHER" id="PTHR12968">
    <property type="entry name" value="B9 DOMAIN-CONTAINING"/>
    <property type="match status" value="1"/>
</dbReference>
<name>A0A1D2N6P8_ORCCI</name>
<dbReference type="InterPro" id="IPR010796">
    <property type="entry name" value="C2_B9-type_dom"/>
</dbReference>
<keyword evidence="3" id="KW-0970">Cilium biogenesis/degradation</keyword>
<gene>
    <name evidence="7" type="ORF">Ocin01_05933</name>
</gene>
<dbReference type="STRING" id="48709.A0A1D2N6P8"/>
<feature type="compositionally biased region" description="Polar residues" evidence="6">
    <location>
        <begin position="116"/>
        <end position="130"/>
    </location>
</feature>
<comment type="subcellular location">
    <subcellularLocation>
        <location evidence="1">Cytoplasm</location>
        <location evidence="1">Cytoskeleton</location>
        <location evidence="1">Cilium basal body</location>
    </subcellularLocation>
</comment>
<feature type="compositionally biased region" description="Basic and acidic residues" evidence="6">
    <location>
        <begin position="87"/>
        <end position="97"/>
    </location>
</feature>
<feature type="compositionally biased region" description="Basic and acidic residues" evidence="6">
    <location>
        <begin position="495"/>
        <end position="516"/>
    </location>
</feature>
<organism evidence="7 8">
    <name type="scientific">Orchesella cincta</name>
    <name type="common">Springtail</name>
    <name type="synonym">Podura cincta</name>
    <dbReference type="NCBI Taxonomy" id="48709"/>
    <lineage>
        <taxon>Eukaryota</taxon>
        <taxon>Metazoa</taxon>
        <taxon>Ecdysozoa</taxon>
        <taxon>Arthropoda</taxon>
        <taxon>Hexapoda</taxon>
        <taxon>Collembola</taxon>
        <taxon>Entomobryomorpha</taxon>
        <taxon>Entomobryoidea</taxon>
        <taxon>Orchesellidae</taxon>
        <taxon>Orchesellinae</taxon>
        <taxon>Orchesella</taxon>
    </lineage>
</organism>
<sequence length="919" mass="105714">MRRFFGRSSSRKEGDDNKEEENAEEIPSEETEKLETHSKEKKGRKQVVSTESLEHEIKNFGEGDAGKDDKSRRGEDDRKISTALRNGRTDRRSKVNESAESEEEIENEPSRPSKGQGVSTVASDSDTINSPEAVRKKEKVPRQVVSNQRKEKVRAKEKVVKKGKSQAKRQPEILEELGADPRNESEEEVTKFINKKDLQHLPRVEPGKGGNFFATAYNYYDKPVGHLKVRARLLKYPTFSNQNGWPGDFAVIDDRTFGWQEKVFSKSEVKRYQKLENCTTEQEKRYQEEINHPDALGNFLYSYVTSDSYVLKKKLKTLIRRCPVRKEKSVSRLPMDFKLTNSDGESTDIDLENEMIDDDLTSEDTIDFDEPMSSSTPKSKRKQADRAEKMIKMEKKERERKEKEVQDLEKRNRKLQEAKEKKTKDDERKRNAEAMKAAEKKTKRVEEGQEKENERKEQYMKKYNYSKRPSLPLGARMRSVQMSPSPRKLGKKSSARRDSQFSPGHREDKTSLDSKNGDSPALKFKTKRKIGHEYSSGSGDVERYSFYHGRAQPYGKGIIRTQRGPKGHRKFKDRLSYHDGQTMFIMASIPYVSRKRREIIVCMIQNVPHLGTLIFKPSMGYRNIEAKRNHVFMITSELDSTETTQQKEFGVRIAKGEMAGLDYAKQKSAIVEELGGCFDVVPNNELRLTVMGEIMSAEGFESSPISIYYLVEIPKGWRNDSIHSNIEGITHTCFTNGDSIANFSHEFSFQLAFSMDSIEESDCFPTPVIVLMVVSMNHPSPRILYEGYGYVNVPMIPGRHSVQVRTWKPRPRTALEKMRETFLDITPSLHDMKFAHVSNSQFEDNRKANLVGLQTTPSGSVKLRLHTIHQTPRVFKEQERKLDLLEKMSSATIIRSVHAVIDAFQRARTKALKLKTQYD</sequence>
<proteinExistence type="predicted"/>
<accession>A0A1D2N6P8</accession>
<dbReference type="GO" id="GO:0060271">
    <property type="term" value="P:cilium assembly"/>
    <property type="evidence" value="ECO:0007669"/>
    <property type="project" value="TreeGrafter"/>
</dbReference>
<comment type="caution">
    <text evidence="7">The sequence shown here is derived from an EMBL/GenBank/DDBJ whole genome shotgun (WGS) entry which is preliminary data.</text>
</comment>
<feature type="region of interest" description="Disordered" evidence="6">
    <location>
        <begin position="362"/>
        <end position="535"/>
    </location>
</feature>
<evidence type="ECO:0000256" key="1">
    <source>
        <dbReference type="ARBA" id="ARBA00004120"/>
    </source>
</evidence>
<evidence type="ECO:0000256" key="4">
    <source>
        <dbReference type="ARBA" id="ARBA00023212"/>
    </source>
</evidence>
<dbReference type="EMBL" id="LJIJ01000188">
    <property type="protein sequence ID" value="ODN00755.1"/>
    <property type="molecule type" value="Genomic_DNA"/>
</dbReference>
<feature type="compositionally biased region" description="Basic and acidic residues" evidence="6">
    <location>
        <begin position="52"/>
        <end position="80"/>
    </location>
</feature>
<feature type="compositionally biased region" description="Acidic residues" evidence="6">
    <location>
        <begin position="16"/>
        <end position="29"/>
    </location>
</feature>
<reference evidence="7 8" key="1">
    <citation type="journal article" date="2016" name="Genome Biol. Evol.">
        <title>Gene Family Evolution Reflects Adaptation to Soil Environmental Stressors in the Genome of the Collembolan Orchesella cincta.</title>
        <authorList>
            <person name="Faddeeva-Vakhrusheva A."/>
            <person name="Derks M.F."/>
            <person name="Anvar S.Y."/>
            <person name="Agamennone V."/>
            <person name="Suring W."/>
            <person name="Smit S."/>
            <person name="van Straalen N.M."/>
            <person name="Roelofs D."/>
        </authorList>
    </citation>
    <scope>NUCLEOTIDE SEQUENCE [LARGE SCALE GENOMIC DNA]</scope>
    <source>
        <tissue evidence="7">Mixed pool</tissue>
    </source>
</reference>
<feature type="compositionally biased region" description="Basic and acidic residues" evidence="6">
    <location>
        <begin position="382"/>
        <end position="460"/>
    </location>
</feature>
<evidence type="ECO:0000256" key="6">
    <source>
        <dbReference type="SAM" id="MobiDB-lite"/>
    </source>
</evidence>
<feature type="region of interest" description="Disordered" evidence="6">
    <location>
        <begin position="1"/>
        <end position="172"/>
    </location>
</feature>
<dbReference type="PROSITE" id="PS51381">
    <property type="entry name" value="C2_B9"/>
    <property type="match status" value="1"/>
</dbReference>
<dbReference type="Pfam" id="PF07162">
    <property type="entry name" value="B9-C2"/>
    <property type="match status" value="1"/>
</dbReference>
<keyword evidence="5" id="KW-0966">Cell projection</keyword>
<feature type="compositionally biased region" description="Basic and acidic residues" evidence="6">
    <location>
        <begin position="148"/>
        <end position="160"/>
    </location>
</feature>
<evidence type="ECO:0000256" key="3">
    <source>
        <dbReference type="ARBA" id="ARBA00022794"/>
    </source>
</evidence>
<protein>
    <submittedName>
        <fullName evidence="7">Meckel syndrome type 1 protein</fullName>
    </submittedName>
</protein>
<dbReference type="PANTHER" id="PTHR12968:SF4">
    <property type="entry name" value="TECTONIC-LIKE COMPLEX MEMBER MKS1"/>
    <property type="match status" value="1"/>
</dbReference>
<dbReference type="OrthoDB" id="10263520at2759"/>
<dbReference type="Proteomes" id="UP000094527">
    <property type="component" value="Unassembled WGS sequence"/>
</dbReference>
<evidence type="ECO:0000256" key="5">
    <source>
        <dbReference type="ARBA" id="ARBA00023273"/>
    </source>
</evidence>
<keyword evidence="8" id="KW-1185">Reference proteome</keyword>
<evidence type="ECO:0000313" key="7">
    <source>
        <dbReference type="EMBL" id="ODN00755.1"/>
    </source>
</evidence>
<dbReference type="GO" id="GO:0036038">
    <property type="term" value="C:MKS complex"/>
    <property type="evidence" value="ECO:0007669"/>
    <property type="project" value="TreeGrafter"/>
</dbReference>
<keyword evidence="2" id="KW-0963">Cytoplasm</keyword>
<evidence type="ECO:0000313" key="8">
    <source>
        <dbReference type="Proteomes" id="UP000094527"/>
    </source>
</evidence>
<keyword evidence="4" id="KW-0206">Cytoskeleton</keyword>